<feature type="region of interest" description="Disordered" evidence="1">
    <location>
        <begin position="228"/>
        <end position="399"/>
    </location>
</feature>
<feature type="domain" description="Neural chondroitin sulphate proteoglycan cytoplasmic" evidence="3">
    <location>
        <begin position="95"/>
        <end position="135"/>
    </location>
</feature>
<feature type="compositionally biased region" description="Polar residues" evidence="1">
    <location>
        <begin position="383"/>
        <end position="399"/>
    </location>
</feature>
<keyword evidence="2" id="KW-0472">Membrane</keyword>
<evidence type="ECO:0000256" key="2">
    <source>
        <dbReference type="SAM" id="Phobius"/>
    </source>
</evidence>
<dbReference type="InterPro" id="IPR009505">
    <property type="entry name" value="Neural_ProG_Cyt"/>
</dbReference>
<evidence type="ECO:0000256" key="1">
    <source>
        <dbReference type="SAM" id="MobiDB-lite"/>
    </source>
</evidence>
<evidence type="ECO:0000313" key="4">
    <source>
        <dbReference type="EMBL" id="KAK2830282.1"/>
    </source>
</evidence>
<evidence type="ECO:0000313" key="5">
    <source>
        <dbReference type="Proteomes" id="UP001187415"/>
    </source>
</evidence>
<sequence length="399" mass="43446">MGADGCRLGFVRSGPGVCVSQCDAEPNFCFNGGVCTVVAGMGAFCRCNVQDYIWNKGTRCDWAITEFQVLCAVVGVASLVLLFLFMIIVFFAKRLHHLKNENKRLRKRSKYRPQSSEPQTDGLSVSTTADGSQPNDDPQKQEDPAKSPQPKEEGSMNILNSHSPKHENNRPVSGIHDQGHSPNNTEENAEDGVTIGLQVLLPKEAKVHSETKLPLEYDVFLYKVANNGDSTSPGKDPSTHSTNFYSTSHPIHKSPKSPKLHKSPKVPKSPKSPKHAKDPSSHEPLAGRHSSPGRHPSHGRHPSPSRYSAPGCYSSPTCHPSSHHSPSQYKCMPTSTPPQLRRPRGRSQAPGSESSVTGKEYQSGHLRPSPSSPHLTQPPPSPSTMKYSPVSTRSLPPLS</sequence>
<dbReference type="GO" id="GO:0048858">
    <property type="term" value="P:cell projection morphogenesis"/>
    <property type="evidence" value="ECO:0007669"/>
    <property type="project" value="TreeGrafter"/>
</dbReference>
<organism evidence="4 5">
    <name type="scientific">Channa striata</name>
    <name type="common">Snakehead murrel</name>
    <name type="synonym">Ophicephalus striatus</name>
    <dbReference type="NCBI Taxonomy" id="64152"/>
    <lineage>
        <taxon>Eukaryota</taxon>
        <taxon>Metazoa</taxon>
        <taxon>Chordata</taxon>
        <taxon>Craniata</taxon>
        <taxon>Vertebrata</taxon>
        <taxon>Euteleostomi</taxon>
        <taxon>Actinopterygii</taxon>
        <taxon>Neopterygii</taxon>
        <taxon>Teleostei</taxon>
        <taxon>Neoteleostei</taxon>
        <taxon>Acanthomorphata</taxon>
        <taxon>Anabantaria</taxon>
        <taxon>Anabantiformes</taxon>
        <taxon>Channoidei</taxon>
        <taxon>Channidae</taxon>
        <taxon>Channa</taxon>
    </lineage>
</organism>
<feature type="compositionally biased region" description="Basic residues" evidence="1">
    <location>
        <begin position="250"/>
        <end position="265"/>
    </location>
</feature>
<dbReference type="PANTHER" id="PTHR15381">
    <property type="entry name" value="CHONDROITIN SULFATE PROTEOGLYCAN 5 -RELATED"/>
    <property type="match status" value="1"/>
</dbReference>
<dbReference type="Proteomes" id="UP001187415">
    <property type="component" value="Unassembled WGS sequence"/>
</dbReference>
<feature type="compositionally biased region" description="Basic residues" evidence="1">
    <location>
        <begin position="291"/>
        <end position="303"/>
    </location>
</feature>
<accession>A0AA88M5D7</accession>
<feature type="region of interest" description="Disordered" evidence="1">
    <location>
        <begin position="104"/>
        <end position="189"/>
    </location>
</feature>
<dbReference type="Pfam" id="PF06567">
    <property type="entry name" value="Neural_ProG_Cyt"/>
    <property type="match status" value="1"/>
</dbReference>
<comment type="caution">
    <text evidence="4">The sequence shown here is derived from an EMBL/GenBank/DDBJ whole genome shotgun (WGS) entry which is preliminary data.</text>
</comment>
<feature type="transmembrane region" description="Helical" evidence="2">
    <location>
        <begin position="67"/>
        <end position="92"/>
    </location>
</feature>
<feature type="compositionally biased region" description="Low complexity" evidence="1">
    <location>
        <begin position="314"/>
        <end position="327"/>
    </location>
</feature>
<keyword evidence="5" id="KW-1185">Reference proteome</keyword>
<feature type="compositionally biased region" description="Polar residues" evidence="1">
    <location>
        <begin position="112"/>
        <end position="136"/>
    </location>
</feature>
<keyword evidence="2" id="KW-0812">Transmembrane</keyword>
<gene>
    <name evidence="4" type="ORF">Q5P01_018213</name>
</gene>
<name>A0AA88M5D7_CHASR</name>
<keyword evidence="2" id="KW-1133">Transmembrane helix</keyword>
<evidence type="ECO:0000259" key="3">
    <source>
        <dbReference type="Pfam" id="PF06567"/>
    </source>
</evidence>
<dbReference type="EMBL" id="JAUPFM010000014">
    <property type="protein sequence ID" value="KAK2830282.1"/>
    <property type="molecule type" value="Genomic_DNA"/>
</dbReference>
<feature type="compositionally biased region" description="Basic and acidic residues" evidence="1">
    <location>
        <begin position="137"/>
        <end position="154"/>
    </location>
</feature>
<protein>
    <recommendedName>
        <fullName evidence="3">Neural chondroitin sulphate proteoglycan cytoplasmic domain-containing protein</fullName>
    </recommendedName>
</protein>
<feature type="compositionally biased region" description="Polar residues" evidence="1">
    <location>
        <begin position="228"/>
        <end position="245"/>
    </location>
</feature>
<reference evidence="4" key="1">
    <citation type="submission" date="2023-07" db="EMBL/GenBank/DDBJ databases">
        <title>Chromosome-level Genome Assembly of Striped Snakehead (Channa striata).</title>
        <authorList>
            <person name="Liu H."/>
        </authorList>
    </citation>
    <scope>NUCLEOTIDE SEQUENCE</scope>
    <source>
        <strain evidence="4">Gz</strain>
        <tissue evidence="4">Muscle</tissue>
    </source>
</reference>
<proteinExistence type="predicted"/>
<dbReference type="GO" id="GO:0045202">
    <property type="term" value="C:synapse"/>
    <property type="evidence" value="ECO:0007669"/>
    <property type="project" value="TreeGrafter"/>
</dbReference>
<dbReference type="PANTHER" id="PTHR15381:SF1">
    <property type="entry name" value="CHONDROITIN SULFATE PROTEOGLYCAN 5"/>
    <property type="match status" value="1"/>
</dbReference>
<dbReference type="AlphaFoldDB" id="A0AA88M5D7"/>